<proteinExistence type="predicted"/>
<dbReference type="AlphaFoldDB" id="A0A7H0LQ87"/>
<name>A0A7H0LQ87_9SPHN</name>
<accession>A0A7H0LQ87</accession>
<evidence type="ECO:0000313" key="3">
    <source>
        <dbReference type="Proteomes" id="UP000516148"/>
    </source>
</evidence>
<dbReference type="Gene3D" id="3.10.180.10">
    <property type="entry name" value="2,3-Dihydroxybiphenyl 1,2-Dioxygenase, domain 1"/>
    <property type="match status" value="1"/>
</dbReference>
<dbReference type="SUPFAM" id="SSF54593">
    <property type="entry name" value="Glyoxalase/Bleomycin resistance protein/Dihydroxybiphenyl dioxygenase"/>
    <property type="match status" value="1"/>
</dbReference>
<dbReference type="Pfam" id="PF00903">
    <property type="entry name" value="Glyoxalase"/>
    <property type="match status" value="1"/>
</dbReference>
<evidence type="ECO:0000259" key="1">
    <source>
        <dbReference type="Pfam" id="PF00903"/>
    </source>
</evidence>
<dbReference type="EMBL" id="CP061038">
    <property type="protein sequence ID" value="QNQ11840.1"/>
    <property type="molecule type" value="Genomic_DNA"/>
</dbReference>
<sequence>MGASRIVPNRFADDSAAGRAFFTDVLGLDLAMELDFISTYCAPGHHGAQISVIANDPSGLKPDYSVGVDDVDDCHARAVAQELEIVYPLTDEPWGVRRFFVRDTVGGLANIVEHRTS</sequence>
<dbReference type="KEGG" id="spap:H3Z74_03480"/>
<dbReference type="Proteomes" id="UP000516148">
    <property type="component" value="Chromosome"/>
</dbReference>
<dbReference type="InterPro" id="IPR029068">
    <property type="entry name" value="Glyas_Bleomycin-R_OHBP_Dase"/>
</dbReference>
<keyword evidence="3" id="KW-1185">Reference proteome</keyword>
<protein>
    <submittedName>
        <fullName evidence="2">VOC family protein</fullName>
    </submittedName>
</protein>
<dbReference type="InterPro" id="IPR004360">
    <property type="entry name" value="Glyas_Fos-R_dOase_dom"/>
</dbReference>
<reference evidence="2 3" key="1">
    <citation type="submission" date="2020-09" db="EMBL/GenBank/DDBJ databases">
        <title>Sphingomonas sp., a new species isolated from pork steak.</title>
        <authorList>
            <person name="Heidler von Heilborn D."/>
        </authorList>
    </citation>
    <scope>NUCLEOTIDE SEQUENCE [LARGE SCALE GENOMIC DNA]</scope>
    <source>
        <strain evidence="3">S8-3T</strain>
    </source>
</reference>
<feature type="domain" description="Glyoxalase/fosfomycin resistance/dioxygenase" evidence="1">
    <location>
        <begin position="11"/>
        <end position="106"/>
    </location>
</feature>
<organism evidence="2 3">
    <name type="scientific">Sphingomonas alpina</name>
    <dbReference type="NCBI Taxonomy" id="653931"/>
    <lineage>
        <taxon>Bacteria</taxon>
        <taxon>Pseudomonadati</taxon>
        <taxon>Pseudomonadota</taxon>
        <taxon>Alphaproteobacteria</taxon>
        <taxon>Sphingomonadales</taxon>
        <taxon>Sphingomonadaceae</taxon>
        <taxon>Sphingomonas</taxon>
    </lineage>
</organism>
<gene>
    <name evidence="2" type="ORF">H3Z74_03480</name>
</gene>
<evidence type="ECO:0000313" key="2">
    <source>
        <dbReference type="EMBL" id="QNQ11840.1"/>
    </source>
</evidence>